<evidence type="ECO:0000256" key="1">
    <source>
        <dbReference type="ARBA" id="ARBA00004141"/>
    </source>
</evidence>
<keyword evidence="5 7" id="KW-0811">Translocation</keyword>
<dbReference type="PANTHER" id="PTHR30371">
    <property type="entry name" value="SEC-INDEPENDENT PROTEIN TRANSLOCASE PROTEIN TATC"/>
    <property type="match status" value="1"/>
</dbReference>
<evidence type="ECO:0000313" key="9">
    <source>
        <dbReference type="Proteomes" id="UP000235598"/>
    </source>
</evidence>
<feature type="transmembrane region" description="Helical" evidence="7">
    <location>
        <begin position="160"/>
        <end position="187"/>
    </location>
</feature>
<protein>
    <recommendedName>
        <fullName evidence="7">Sec-independent protein translocase protein TatC</fullName>
    </recommendedName>
</protein>
<keyword evidence="7" id="KW-0813">Transport</keyword>
<comment type="caution">
    <text evidence="8">The sequence shown here is derived from an EMBL/GenBank/DDBJ whole genome shotgun (WGS) entry which is preliminary data.</text>
</comment>
<evidence type="ECO:0000256" key="4">
    <source>
        <dbReference type="ARBA" id="ARBA00022989"/>
    </source>
</evidence>
<dbReference type="GO" id="GO:0043953">
    <property type="term" value="P:protein transport by the Tat complex"/>
    <property type="evidence" value="ECO:0007669"/>
    <property type="project" value="UniProtKB-UniRule"/>
</dbReference>
<dbReference type="Pfam" id="PF00902">
    <property type="entry name" value="TatC"/>
    <property type="match status" value="1"/>
</dbReference>
<feature type="transmembrane region" description="Helical" evidence="7">
    <location>
        <begin position="83"/>
        <end position="103"/>
    </location>
</feature>
<evidence type="ECO:0000256" key="3">
    <source>
        <dbReference type="ARBA" id="ARBA00022927"/>
    </source>
</evidence>
<feature type="transmembrane region" description="Helical" evidence="7">
    <location>
        <begin position="115"/>
        <end position="140"/>
    </location>
</feature>
<dbReference type="PANTHER" id="PTHR30371:SF0">
    <property type="entry name" value="SEC-INDEPENDENT PROTEIN TRANSLOCASE PROTEIN TATC, CHLOROPLASTIC-RELATED"/>
    <property type="match status" value="1"/>
</dbReference>
<comment type="function">
    <text evidence="7">Part of the twin-arginine translocation (Tat) system that transports large folded proteins containing a characteristic twin-arginine motif in their signal peptide across membranes. Together with TatB, TatC is part of a receptor directly interacting with Tat signal peptides.</text>
</comment>
<dbReference type="Proteomes" id="UP000235598">
    <property type="component" value="Unassembled WGS sequence"/>
</dbReference>
<dbReference type="EMBL" id="PNHK01000001">
    <property type="protein sequence ID" value="PMD06265.1"/>
    <property type="molecule type" value="Genomic_DNA"/>
</dbReference>
<name>A0A2N6VQ53_9MICO</name>
<keyword evidence="3 7" id="KW-0653">Protein transport</keyword>
<evidence type="ECO:0000256" key="6">
    <source>
        <dbReference type="ARBA" id="ARBA00023136"/>
    </source>
</evidence>
<comment type="subcellular location">
    <subcellularLocation>
        <location evidence="7">Cell membrane</location>
        <topology evidence="7">Multi-pass membrane protein</topology>
    </subcellularLocation>
    <subcellularLocation>
        <location evidence="1">Membrane</location>
        <topology evidence="1">Multi-pass membrane protein</topology>
    </subcellularLocation>
</comment>
<dbReference type="AlphaFoldDB" id="A0A2N6VQ53"/>
<keyword evidence="7" id="KW-1003">Cell membrane</keyword>
<dbReference type="NCBIfam" id="TIGR00945">
    <property type="entry name" value="tatC"/>
    <property type="match status" value="1"/>
</dbReference>
<feature type="transmembrane region" description="Helical" evidence="7">
    <location>
        <begin position="199"/>
        <end position="216"/>
    </location>
</feature>
<sequence length="261" mass="28953">MKRSKNPDRTMPLMGHFKELRNRMIVSLIALLIGAAVGWFLYDPVIVLLKSPLDEVAQSQGRTAELNFAGIASPFDLKLKVSVFIGFIVTAPVWLYELCAFVVPGLTKKERQYVFGFLGAALPLFFAGAGLAFFALPRAIHALGSLIPQGASYIVPAQDYLTFTMLLIVVFGVAFVLPVILVGLNFIGVLSARTVRHSWRWVVMLVATFAAIATPSPDAISMFYLMVPMLFMFFLAWGVCAINDKRRKRKMIAQGTWVEED</sequence>
<dbReference type="InterPro" id="IPR002033">
    <property type="entry name" value="TatC"/>
</dbReference>
<gene>
    <name evidence="7 8" type="primary">tatC</name>
    <name evidence="8" type="ORF">CJ199_02525</name>
</gene>
<comment type="similarity">
    <text evidence="7">Belongs to the TatC family.</text>
</comment>
<evidence type="ECO:0000313" key="8">
    <source>
        <dbReference type="EMBL" id="PMD06265.1"/>
    </source>
</evidence>
<feature type="transmembrane region" description="Helical" evidence="7">
    <location>
        <begin position="20"/>
        <end position="42"/>
    </location>
</feature>
<dbReference type="OrthoDB" id="9777044at2"/>
<keyword evidence="4 7" id="KW-1133">Transmembrane helix</keyword>
<evidence type="ECO:0000256" key="5">
    <source>
        <dbReference type="ARBA" id="ARBA00023010"/>
    </source>
</evidence>
<organism evidence="8 9">
    <name type="scientific">Brevibacterium paucivorans</name>
    <dbReference type="NCBI Taxonomy" id="170994"/>
    <lineage>
        <taxon>Bacteria</taxon>
        <taxon>Bacillati</taxon>
        <taxon>Actinomycetota</taxon>
        <taxon>Actinomycetes</taxon>
        <taxon>Micrococcales</taxon>
        <taxon>Brevibacteriaceae</taxon>
        <taxon>Brevibacterium</taxon>
    </lineage>
</organism>
<dbReference type="GO" id="GO:0009977">
    <property type="term" value="F:proton motive force dependent protein transmembrane transporter activity"/>
    <property type="evidence" value="ECO:0007669"/>
    <property type="project" value="TreeGrafter"/>
</dbReference>
<dbReference type="HAMAP" id="MF_00902">
    <property type="entry name" value="TatC"/>
    <property type="match status" value="1"/>
</dbReference>
<dbReference type="GO" id="GO:0065002">
    <property type="term" value="P:intracellular protein transmembrane transport"/>
    <property type="evidence" value="ECO:0007669"/>
    <property type="project" value="TreeGrafter"/>
</dbReference>
<keyword evidence="2 7" id="KW-0812">Transmembrane</keyword>
<dbReference type="PRINTS" id="PR01840">
    <property type="entry name" value="TATCFAMILY"/>
</dbReference>
<proteinExistence type="inferred from homology"/>
<evidence type="ECO:0000256" key="2">
    <source>
        <dbReference type="ARBA" id="ARBA00022692"/>
    </source>
</evidence>
<evidence type="ECO:0000256" key="7">
    <source>
        <dbReference type="HAMAP-Rule" id="MF_00902"/>
    </source>
</evidence>
<feature type="transmembrane region" description="Helical" evidence="7">
    <location>
        <begin position="222"/>
        <end position="242"/>
    </location>
</feature>
<keyword evidence="6 7" id="KW-0472">Membrane</keyword>
<accession>A0A2N6VQ53</accession>
<dbReference type="GO" id="GO:0033281">
    <property type="term" value="C:TAT protein transport complex"/>
    <property type="evidence" value="ECO:0007669"/>
    <property type="project" value="UniProtKB-UniRule"/>
</dbReference>
<reference evidence="8 9" key="1">
    <citation type="submission" date="2017-09" db="EMBL/GenBank/DDBJ databases">
        <title>Bacterial strain isolated from the female urinary microbiota.</title>
        <authorList>
            <person name="Thomas-White K."/>
            <person name="Kumar N."/>
            <person name="Forster S."/>
            <person name="Putonti C."/>
            <person name="Lawley T."/>
            <person name="Wolfe A.J."/>
        </authorList>
    </citation>
    <scope>NUCLEOTIDE SEQUENCE [LARGE SCALE GENOMIC DNA]</scope>
    <source>
        <strain evidence="8 9">UMB1301</strain>
    </source>
</reference>
<comment type="subunit">
    <text evidence="7">The Tat system comprises two distinct complexes: a TatABC complex, containing multiple copies of TatA, TatB and TatC subunits, and a separate TatA complex, containing only TatA subunits. Substrates initially bind to the TatABC complex, which probably triggers association of the separate TatA complex to form the active translocon.</text>
</comment>